<name>A0A944CC80_9HYPH</name>
<evidence type="ECO:0000313" key="10">
    <source>
        <dbReference type="EMBL" id="MBS8260636.1"/>
    </source>
</evidence>
<proteinExistence type="inferred from homology"/>
<dbReference type="InterPro" id="IPR035906">
    <property type="entry name" value="MetI-like_sf"/>
</dbReference>
<reference evidence="10" key="1">
    <citation type="submission" date="2018-08" db="EMBL/GenBank/DDBJ databases">
        <authorList>
            <person name="Jin W."/>
            <person name="Wang H."/>
            <person name="Yang Y."/>
            <person name="Li M."/>
            <person name="Liu J."/>
        </authorList>
    </citation>
    <scope>NUCLEOTIDE SEQUENCE</scope>
    <source>
        <strain evidence="10">AESS21</strain>
    </source>
</reference>
<feature type="transmembrane region" description="Helical" evidence="8">
    <location>
        <begin position="202"/>
        <end position="220"/>
    </location>
</feature>
<dbReference type="InterPro" id="IPR000515">
    <property type="entry name" value="MetI-like"/>
</dbReference>
<evidence type="ECO:0000256" key="7">
    <source>
        <dbReference type="ARBA" id="ARBA00023136"/>
    </source>
</evidence>
<evidence type="ECO:0000256" key="6">
    <source>
        <dbReference type="ARBA" id="ARBA00022989"/>
    </source>
</evidence>
<dbReference type="AlphaFoldDB" id="A0A944CC80"/>
<keyword evidence="7 8" id="KW-0472">Membrane</keyword>
<dbReference type="NCBIfam" id="TIGR01726">
    <property type="entry name" value="HEQRo_perm_3TM"/>
    <property type="match status" value="1"/>
</dbReference>
<dbReference type="GO" id="GO:0006865">
    <property type="term" value="P:amino acid transport"/>
    <property type="evidence" value="ECO:0007669"/>
    <property type="project" value="TreeGrafter"/>
</dbReference>
<feature type="transmembrane region" description="Helical" evidence="8">
    <location>
        <begin position="326"/>
        <end position="347"/>
    </location>
</feature>
<sequence>MTDVSLHQHQFLRDASSSYFADLKKRHFHSRKAAFWTLLFVGVMLFAGIRFLDWAVVSAHWRAGTPDDCAASNGACWAFIWEKWTVILLGAFPRDELWRPLAGVGLVVAALVYLGWRRWPGQQTVIFISLAFLSLFFLLDGRPLGLEKVDMVRWHGIAVVTFLGVFSLFAGLPLGILLALARVDGPPAVSWIVTGYIEIIRAVPLVTVLFFGVFVLPLLLPPSMKYEPLLITLMALVLFHAAYFAEDIRGGLQAVPKGQTEAGESLGIGYVTRMRRIILPQALSFSIPSMTNTIIGGFKDTSLVAIVGIFDLLATTRMAYSDPEWQRYALEGLLFIGALYLVICFVISRHSRAMESHVAGWLNIRK</sequence>
<feature type="transmembrane region" description="Helical" evidence="8">
    <location>
        <begin position="123"/>
        <end position="139"/>
    </location>
</feature>
<evidence type="ECO:0000256" key="3">
    <source>
        <dbReference type="ARBA" id="ARBA00022448"/>
    </source>
</evidence>
<comment type="similarity">
    <text evidence="2">Belongs to the binding-protein-dependent transport system permease family. HisMQ subfamily.</text>
</comment>
<keyword evidence="6 8" id="KW-1133">Transmembrane helix</keyword>
<evidence type="ECO:0000256" key="2">
    <source>
        <dbReference type="ARBA" id="ARBA00010072"/>
    </source>
</evidence>
<dbReference type="PROSITE" id="PS50928">
    <property type="entry name" value="ABC_TM1"/>
    <property type="match status" value="1"/>
</dbReference>
<evidence type="ECO:0000313" key="11">
    <source>
        <dbReference type="Proteomes" id="UP000705379"/>
    </source>
</evidence>
<evidence type="ECO:0000259" key="9">
    <source>
        <dbReference type="PROSITE" id="PS50928"/>
    </source>
</evidence>
<feature type="domain" description="ABC transmembrane type-1" evidence="9">
    <location>
        <begin position="157"/>
        <end position="347"/>
    </location>
</feature>
<keyword evidence="3 8" id="KW-0813">Transport</keyword>
<evidence type="ECO:0000256" key="5">
    <source>
        <dbReference type="ARBA" id="ARBA00022692"/>
    </source>
</evidence>
<feature type="transmembrane region" description="Helical" evidence="8">
    <location>
        <begin position="303"/>
        <end position="320"/>
    </location>
</feature>
<comment type="subcellular location">
    <subcellularLocation>
        <location evidence="1">Cell inner membrane</location>
        <topology evidence="1">Multi-pass membrane protein</topology>
    </subcellularLocation>
    <subcellularLocation>
        <location evidence="8">Cell membrane</location>
        <topology evidence="8">Multi-pass membrane protein</topology>
    </subcellularLocation>
</comment>
<keyword evidence="4" id="KW-1003">Cell membrane</keyword>
<dbReference type="InterPro" id="IPR010065">
    <property type="entry name" value="AA_ABC_transptr_permease_3TM"/>
</dbReference>
<evidence type="ECO:0000256" key="4">
    <source>
        <dbReference type="ARBA" id="ARBA00022475"/>
    </source>
</evidence>
<organism evidence="10 11">
    <name type="scientific">Roseibium polysiphoniae</name>
    <dbReference type="NCBI Taxonomy" id="2571221"/>
    <lineage>
        <taxon>Bacteria</taxon>
        <taxon>Pseudomonadati</taxon>
        <taxon>Pseudomonadota</taxon>
        <taxon>Alphaproteobacteria</taxon>
        <taxon>Hyphomicrobiales</taxon>
        <taxon>Stappiaceae</taxon>
        <taxon>Roseibium</taxon>
    </lineage>
</organism>
<dbReference type="Proteomes" id="UP000705379">
    <property type="component" value="Unassembled WGS sequence"/>
</dbReference>
<dbReference type="PANTHER" id="PTHR30614:SF41">
    <property type="entry name" value="INNER MEMBRANE AMINO-ACID ABC TRANSPORTER PERMEASE PROTEIN YHDY"/>
    <property type="match status" value="1"/>
</dbReference>
<dbReference type="Gene3D" id="1.10.3720.10">
    <property type="entry name" value="MetI-like"/>
    <property type="match status" value="1"/>
</dbReference>
<feature type="transmembrane region" description="Helical" evidence="8">
    <location>
        <begin position="226"/>
        <end position="245"/>
    </location>
</feature>
<comment type="caution">
    <text evidence="10">The sequence shown here is derived from an EMBL/GenBank/DDBJ whole genome shotgun (WGS) entry which is preliminary data.</text>
</comment>
<dbReference type="EMBL" id="QTKU01000002">
    <property type="protein sequence ID" value="MBS8260636.1"/>
    <property type="molecule type" value="Genomic_DNA"/>
</dbReference>
<feature type="transmembrane region" description="Helical" evidence="8">
    <location>
        <begin position="97"/>
        <end position="116"/>
    </location>
</feature>
<dbReference type="GO" id="GO:0022857">
    <property type="term" value="F:transmembrane transporter activity"/>
    <property type="evidence" value="ECO:0007669"/>
    <property type="project" value="InterPro"/>
</dbReference>
<dbReference type="PANTHER" id="PTHR30614">
    <property type="entry name" value="MEMBRANE COMPONENT OF AMINO ACID ABC TRANSPORTER"/>
    <property type="match status" value="1"/>
</dbReference>
<keyword evidence="5 8" id="KW-0812">Transmembrane</keyword>
<dbReference type="CDD" id="cd06261">
    <property type="entry name" value="TM_PBP2"/>
    <property type="match status" value="1"/>
</dbReference>
<dbReference type="InterPro" id="IPR043429">
    <property type="entry name" value="ArtM/GltK/GlnP/TcyL/YhdX-like"/>
</dbReference>
<accession>A0A944CC80</accession>
<feature type="transmembrane region" description="Helical" evidence="8">
    <location>
        <begin position="33"/>
        <end position="52"/>
    </location>
</feature>
<dbReference type="SUPFAM" id="SSF161098">
    <property type="entry name" value="MetI-like"/>
    <property type="match status" value="1"/>
</dbReference>
<protein>
    <submittedName>
        <fullName evidence="10">Amino acid ABC transporter permease</fullName>
    </submittedName>
</protein>
<evidence type="ECO:0000256" key="1">
    <source>
        <dbReference type="ARBA" id="ARBA00004429"/>
    </source>
</evidence>
<gene>
    <name evidence="10" type="ORF">DYI23_10435</name>
</gene>
<evidence type="ECO:0000256" key="8">
    <source>
        <dbReference type="RuleBase" id="RU363032"/>
    </source>
</evidence>
<reference evidence="10" key="2">
    <citation type="journal article" date="2021" name="Microorganisms">
        <title>Bacterial Dimethylsulfoniopropionate Biosynthesis in the East China Sea.</title>
        <authorList>
            <person name="Liu J."/>
            <person name="Zhang Y."/>
            <person name="Liu J."/>
            <person name="Zhong H."/>
            <person name="Williams B.T."/>
            <person name="Zheng Y."/>
            <person name="Curson A.R.J."/>
            <person name="Sun C."/>
            <person name="Sun H."/>
            <person name="Song D."/>
            <person name="Wagner Mackenzie B."/>
            <person name="Bermejo Martinez A."/>
            <person name="Todd J.D."/>
            <person name="Zhang X.H."/>
        </authorList>
    </citation>
    <scope>NUCLEOTIDE SEQUENCE</scope>
    <source>
        <strain evidence="10">AESS21</strain>
    </source>
</reference>
<dbReference type="GO" id="GO:0043190">
    <property type="term" value="C:ATP-binding cassette (ABC) transporter complex"/>
    <property type="evidence" value="ECO:0007669"/>
    <property type="project" value="InterPro"/>
</dbReference>
<feature type="transmembrane region" description="Helical" evidence="8">
    <location>
        <begin position="159"/>
        <end position="181"/>
    </location>
</feature>
<dbReference type="Pfam" id="PF00528">
    <property type="entry name" value="BPD_transp_1"/>
    <property type="match status" value="1"/>
</dbReference>